<gene>
    <name evidence="2" type="ORF">LX32DRAFT_664633</name>
</gene>
<evidence type="ECO:0000313" key="3">
    <source>
        <dbReference type="Proteomes" id="UP001232148"/>
    </source>
</evidence>
<organism evidence="2 3">
    <name type="scientific">Colletotrichum zoysiae</name>
    <dbReference type="NCBI Taxonomy" id="1216348"/>
    <lineage>
        <taxon>Eukaryota</taxon>
        <taxon>Fungi</taxon>
        <taxon>Dikarya</taxon>
        <taxon>Ascomycota</taxon>
        <taxon>Pezizomycotina</taxon>
        <taxon>Sordariomycetes</taxon>
        <taxon>Hypocreomycetidae</taxon>
        <taxon>Glomerellales</taxon>
        <taxon>Glomerellaceae</taxon>
        <taxon>Colletotrichum</taxon>
        <taxon>Colletotrichum graminicola species complex</taxon>
    </lineage>
</organism>
<protein>
    <recommendedName>
        <fullName evidence="4">Cyanovirin-N domain-containing protein</fullName>
    </recommendedName>
</protein>
<dbReference type="InterPro" id="IPR036673">
    <property type="entry name" value="Cyanovirin-N_sf"/>
</dbReference>
<sequence>MLAINFLTFLFSTLILAQSDKPDAPGYDRWSEVCLHTLNGMMSGKGVTDQPGYDAFGGNCRGTRVVMEKLKHKSPREEWIMYSCCRKENGEYEGVTKLALQNCLAFNDVGGGTLTWQKMMRLADSCKDCKVVGRSQNGDIGAHLRCTCEAPMQAAKTYELPIHGNVWAEGDLEGKKLNRYPCSVLTGALECGWAWCVQNAYQHIDPPGHWHGTGSPDANDPHK</sequence>
<evidence type="ECO:0008006" key="4">
    <source>
        <dbReference type="Google" id="ProtNLM"/>
    </source>
</evidence>
<accession>A0AAD9M078</accession>
<dbReference type="Proteomes" id="UP001232148">
    <property type="component" value="Unassembled WGS sequence"/>
</dbReference>
<dbReference type="SUPFAM" id="SSF51322">
    <property type="entry name" value="Cyanovirin-N"/>
    <property type="match status" value="1"/>
</dbReference>
<evidence type="ECO:0000256" key="1">
    <source>
        <dbReference type="SAM" id="SignalP"/>
    </source>
</evidence>
<dbReference type="EMBL" id="MU842896">
    <property type="protein sequence ID" value="KAK2027357.1"/>
    <property type="molecule type" value="Genomic_DNA"/>
</dbReference>
<proteinExistence type="predicted"/>
<keyword evidence="3" id="KW-1185">Reference proteome</keyword>
<dbReference type="Gene3D" id="2.30.60.10">
    <property type="entry name" value="Cyanovirin-N"/>
    <property type="match status" value="1"/>
</dbReference>
<feature type="chain" id="PRO_5042121205" description="Cyanovirin-N domain-containing protein" evidence="1">
    <location>
        <begin position="18"/>
        <end position="223"/>
    </location>
</feature>
<keyword evidence="1" id="KW-0732">Signal</keyword>
<evidence type="ECO:0000313" key="2">
    <source>
        <dbReference type="EMBL" id="KAK2027357.1"/>
    </source>
</evidence>
<feature type="signal peptide" evidence="1">
    <location>
        <begin position="1"/>
        <end position="17"/>
    </location>
</feature>
<reference evidence="2" key="1">
    <citation type="submission" date="2021-06" db="EMBL/GenBank/DDBJ databases">
        <title>Comparative genomics, transcriptomics and evolutionary studies reveal genomic signatures of adaptation to plant cell wall in hemibiotrophic fungi.</title>
        <authorList>
            <consortium name="DOE Joint Genome Institute"/>
            <person name="Baroncelli R."/>
            <person name="Diaz J.F."/>
            <person name="Benocci T."/>
            <person name="Peng M."/>
            <person name="Battaglia E."/>
            <person name="Haridas S."/>
            <person name="Andreopoulos W."/>
            <person name="Labutti K."/>
            <person name="Pangilinan J."/>
            <person name="Floch G.L."/>
            <person name="Makela M.R."/>
            <person name="Henrissat B."/>
            <person name="Grigoriev I.V."/>
            <person name="Crouch J.A."/>
            <person name="De Vries R.P."/>
            <person name="Sukno S.A."/>
            <person name="Thon M.R."/>
        </authorList>
    </citation>
    <scope>NUCLEOTIDE SEQUENCE</scope>
    <source>
        <strain evidence="2">MAFF235873</strain>
    </source>
</reference>
<dbReference type="AlphaFoldDB" id="A0AAD9M078"/>
<comment type="caution">
    <text evidence="2">The sequence shown here is derived from an EMBL/GenBank/DDBJ whole genome shotgun (WGS) entry which is preliminary data.</text>
</comment>
<name>A0AAD9M078_9PEZI</name>